<keyword evidence="1" id="KW-0175">Coiled coil</keyword>
<dbReference type="AlphaFoldDB" id="A0AA44ZQ06"/>
<evidence type="ECO:0008006" key="5">
    <source>
        <dbReference type="Google" id="ProtNLM"/>
    </source>
</evidence>
<dbReference type="Proteomes" id="UP000232453">
    <property type="component" value="Unassembled WGS sequence"/>
</dbReference>
<name>A0AA44ZQ06_PSEA5</name>
<feature type="coiled-coil region" evidence="1">
    <location>
        <begin position="63"/>
        <end position="90"/>
    </location>
</feature>
<organism evidence="3 4">
    <name type="scientific">Pseudonocardia alni</name>
    <name type="common">Amycolata alni</name>
    <dbReference type="NCBI Taxonomy" id="33907"/>
    <lineage>
        <taxon>Bacteria</taxon>
        <taxon>Bacillati</taxon>
        <taxon>Actinomycetota</taxon>
        <taxon>Actinomycetes</taxon>
        <taxon>Pseudonocardiales</taxon>
        <taxon>Pseudonocardiaceae</taxon>
        <taxon>Pseudonocardia</taxon>
    </lineage>
</organism>
<accession>A0AA44ZQ06</accession>
<dbReference type="EMBL" id="PHUJ01000003">
    <property type="protein sequence ID" value="PKB31493.1"/>
    <property type="molecule type" value="Genomic_DNA"/>
</dbReference>
<proteinExistence type="predicted"/>
<feature type="region of interest" description="Disordered" evidence="2">
    <location>
        <begin position="91"/>
        <end position="110"/>
    </location>
</feature>
<sequence>MAQIDVDNVLQVKRLFDERVDAARRTLADSAALRAMPPCADDPVSKDAVVVFQPKVDVLRKTHSDYVNELVEARNRLAKAVEEYGLTEDENAASFSGSSGLQYRGPHVTR</sequence>
<reference evidence="3 4" key="1">
    <citation type="submission" date="2017-11" db="EMBL/GenBank/DDBJ databases">
        <title>Sequencing the genomes of 1000 actinobacteria strains.</title>
        <authorList>
            <person name="Klenk H.-P."/>
        </authorList>
    </citation>
    <scope>NUCLEOTIDE SEQUENCE [LARGE SCALE GENOMIC DNA]</scope>
    <source>
        <strain evidence="3 4">DSM 44104</strain>
    </source>
</reference>
<protein>
    <recommendedName>
        <fullName evidence="5">PE family protein</fullName>
    </recommendedName>
</protein>
<comment type="caution">
    <text evidence="3">The sequence shown here is derived from an EMBL/GenBank/DDBJ whole genome shotgun (WGS) entry which is preliminary data.</text>
</comment>
<evidence type="ECO:0000256" key="2">
    <source>
        <dbReference type="SAM" id="MobiDB-lite"/>
    </source>
</evidence>
<gene>
    <name evidence="3" type="ORF">ATL51_3186</name>
</gene>
<evidence type="ECO:0000256" key="1">
    <source>
        <dbReference type="SAM" id="Coils"/>
    </source>
</evidence>
<evidence type="ECO:0000313" key="4">
    <source>
        <dbReference type="Proteomes" id="UP000232453"/>
    </source>
</evidence>
<evidence type="ECO:0000313" key="3">
    <source>
        <dbReference type="EMBL" id="PKB31493.1"/>
    </source>
</evidence>